<protein>
    <recommendedName>
        <fullName evidence="4">Methyltransferase domain-containing protein</fullName>
    </recommendedName>
</protein>
<dbReference type="Proteomes" id="UP000813444">
    <property type="component" value="Unassembled WGS sequence"/>
</dbReference>
<feature type="transmembrane region" description="Helical" evidence="1">
    <location>
        <begin position="241"/>
        <end position="262"/>
    </location>
</feature>
<keyword evidence="1" id="KW-1133">Transmembrane helix</keyword>
<keyword evidence="3" id="KW-1185">Reference proteome</keyword>
<dbReference type="OrthoDB" id="2101715at2759"/>
<evidence type="ECO:0000256" key="1">
    <source>
        <dbReference type="SAM" id="Phobius"/>
    </source>
</evidence>
<comment type="caution">
    <text evidence="2">The sequence shown here is derived from an EMBL/GenBank/DDBJ whole genome shotgun (WGS) entry which is preliminary data.</text>
</comment>
<evidence type="ECO:0008006" key="4">
    <source>
        <dbReference type="Google" id="ProtNLM"/>
    </source>
</evidence>
<organism evidence="2 3">
    <name type="scientific">Stachybotrys elegans</name>
    <dbReference type="NCBI Taxonomy" id="80388"/>
    <lineage>
        <taxon>Eukaryota</taxon>
        <taxon>Fungi</taxon>
        <taxon>Dikarya</taxon>
        <taxon>Ascomycota</taxon>
        <taxon>Pezizomycotina</taxon>
        <taxon>Sordariomycetes</taxon>
        <taxon>Hypocreomycetidae</taxon>
        <taxon>Hypocreales</taxon>
        <taxon>Stachybotryaceae</taxon>
        <taxon>Stachybotrys</taxon>
    </lineage>
</organism>
<keyword evidence="1" id="KW-0472">Membrane</keyword>
<reference evidence="2" key="1">
    <citation type="journal article" date="2021" name="Nat. Commun.">
        <title>Genetic determinants of endophytism in the Arabidopsis root mycobiome.</title>
        <authorList>
            <person name="Mesny F."/>
            <person name="Miyauchi S."/>
            <person name="Thiergart T."/>
            <person name="Pickel B."/>
            <person name="Atanasova L."/>
            <person name="Karlsson M."/>
            <person name="Huettel B."/>
            <person name="Barry K.W."/>
            <person name="Haridas S."/>
            <person name="Chen C."/>
            <person name="Bauer D."/>
            <person name="Andreopoulos W."/>
            <person name="Pangilinan J."/>
            <person name="LaButti K."/>
            <person name="Riley R."/>
            <person name="Lipzen A."/>
            <person name="Clum A."/>
            <person name="Drula E."/>
            <person name="Henrissat B."/>
            <person name="Kohler A."/>
            <person name="Grigoriev I.V."/>
            <person name="Martin F.M."/>
            <person name="Hacquard S."/>
        </authorList>
    </citation>
    <scope>NUCLEOTIDE SEQUENCE</scope>
    <source>
        <strain evidence="2">MPI-CAGE-CH-0235</strain>
    </source>
</reference>
<proteinExistence type="predicted"/>
<sequence length="314" mass="34903">MAPLIPRMHLWEIDDQSCLPLLLPAANYPPYYTTILNRFRDIHLPLLSSLVRQSWPNRPLDHPPPGPQEAPSEYAADRLVQELGADVSSYTYIDFCAGGGGPTPSIEKAVNDQLRARGAPCVDFVLTDLYPNVGAWTRATDGKPHISYEAASVDASDVPKHLFERAGAGGKKVMRLFNLAFHHFDDPLATKILKNTVETSDGFAIFELQGRDLTGLFGPMAFGLGGVLLAPFYALLWRSPIVFFFSSFIPIIPFVLMFDGWISALRTRTPDEVEALLRSCGADTSDWEVRSGSVCTHWPVGYMHWIICRPVKKK</sequence>
<accession>A0A8K0SSA2</accession>
<keyword evidence="1" id="KW-0812">Transmembrane</keyword>
<dbReference type="AlphaFoldDB" id="A0A8K0SSA2"/>
<name>A0A8K0SSA2_9HYPO</name>
<gene>
    <name evidence="2" type="ORF">B0I35DRAFT_478030</name>
</gene>
<evidence type="ECO:0000313" key="3">
    <source>
        <dbReference type="Proteomes" id="UP000813444"/>
    </source>
</evidence>
<dbReference type="EMBL" id="JAGPNK010000006">
    <property type="protein sequence ID" value="KAH7319704.1"/>
    <property type="molecule type" value="Genomic_DNA"/>
</dbReference>
<feature type="transmembrane region" description="Helical" evidence="1">
    <location>
        <begin position="216"/>
        <end position="235"/>
    </location>
</feature>
<evidence type="ECO:0000313" key="2">
    <source>
        <dbReference type="EMBL" id="KAH7319704.1"/>
    </source>
</evidence>